<protein>
    <submittedName>
        <fullName evidence="2">Flagellar hook-associated protein 3 FlgL</fullName>
    </submittedName>
</protein>
<dbReference type="NCBIfam" id="TIGR02550">
    <property type="entry name" value="flagell_flgL"/>
    <property type="match status" value="1"/>
</dbReference>
<gene>
    <name evidence="2" type="ORF">SAMN05421872_107295</name>
</gene>
<dbReference type="RefSeq" id="WP_090857451.1">
    <property type="nucleotide sequence ID" value="NZ_FMZM01000007.1"/>
</dbReference>
<dbReference type="EMBL" id="FMZM01000007">
    <property type="protein sequence ID" value="SDD35929.1"/>
    <property type="molecule type" value="Genomic_DNA"/>
</dbReference>
<organism evidence="2 3">
    <name type="scientific">Nocardioides lianchengensis</name>
    <dbReference type="NCBI Taxonomy" id="1045774"/>
    <lineage>
        <taxon>Bacteria</taxon>
        <taxon>Bacillati</taxon>
        <taxon>Actinomycetota</taxon>
        <taxon>Actinomycetes</taxon>
        <taxon>Propionibacteriales</taxon>
        <taxon>Nocardioidaceae</taxon>
        <taxon>Nocardioides</taxon>
    </lineage>
</organism>
<dbReference type="Proteomes" id="UP000199034">
    <property type="component" value="Unassembled WGS sequence"/>
</dbReference>
<dbReference type="AlphaFoldDB" id="A0A1G6U3L9"/>
<dbReference type="GO" id="GO:0005198">
    <property type="term" value="F:structural molecule activity"/>
    <property type="evidence" value="ECO:0007669"/>
    <property type="project" value="InterPro"/>
</dbReference>
<dbReference type="InterPro" id="IPR001492">
    <property type="entry name" value="Flagellin"/>
</dbReference>
<proteinExistence type="predicted"/>
<keyword evidence="2" id="KW-0969">Cilium</keyword>
<dbReference type="InterPro" id="IPR001029">
    <property type="entry name" value="Flagellin_N"/>
</dbReference>
<accession>A0A1G6U3L9</accession>
<name>A0A1G6U3L9_9ACTN</name>
<reference evidence="3" key="1">
    <citation type="submission" date="2016-10" db="EMBL/GenBank/DDBJ databases">
        <authorList>
            <person name="Varghese N."/>
            <person name="Submissions S."/>
        </authorList>
    </citation>
    <scope>NUCLEOTIDE SEQUENCE [LARGE SCALE GENOMIC DNA]</scope>
    <source>
        <strain evidence="3">CGMCC 4.6858</strain>
    </source>
</reference>
<dbReference type="Pfam" id="PF00669">
    <property type="entry name" value="Flagellin_N"/>
    <property type="match status" value="1"/>
</dbReference>
<dbReference type="SUPFAM" id="SSF64518">
    <property type="entry name" value="Phase 1 flagellin"/>
    <property type="match status" value="1"/>
</dbReference>
<dbReference type="STRING" id="1045774.SAMN05421872_107295"/>
<evidence type="ECO:0000313" key="3">
    <source>
        <dbReference type="Proteomes" id="UP000199034"/>
    </source>
</evidence>
<dbReference type="GO" id="GO:0009424">
    <property type="term" value="C:bacterial-type flagellum hook"/>
    <property type="evidence" value="ECO:0007669"/>
    <property type="project" value="InterPro"/>
</dbReference>
<keyword evidence="2" id="KW-0966">Cell projection</keyword>
<keyword evidence="3" id="KW-1185">Reference proteome</keyword>
<dbReference type="PANTHER" id="PTHR42792:SF1">
    <property type="entry name" value="FLAGELLAR HOOK-ASSOCIATED PROTEIN 3"/>
    <property type="match status" value="1"/>
</dbReference>
<sequence length="297" mass="31305">MTSVRVTQSMLSQRSLLGVQTGLARLAATQEHLTTGRVLNRPSDSPTDSTIAMRLREQMADQKQYARNAQDGLAWLGSIDTTLSSMTTDVRRARDLALQGANTGSMSATSREALATEIDQIRDGLIARGNASYLGRPLFGGVTSDGQAFDPDTGAYSGDAGTVSRTIATGVEIRVDVTGTDVVGPNGNSLFDHLAALSTALRSGDEAGVDTAITQLSGRLETISNVQADVGTRYLRVEGAVDAGADALLTLTSQLSEIENADLPSTIVDLQLQEVAYQAALAATSRVMQPSLVDFLR</sequence>
<dbReference type="OrthoDB" id="9758307at2"/>
<evidence type="ECO:0000259" key="1">
    <source>
        <dbReference type="Pfam" id="PF00669"/>
    </source>
</evidence>
<dbReference type="PANTHER" id="PTHR42792">
    <property type="entry name" value="FLAGELLIN"/>
    <property type="match status" value="1"/>
</dbReference>
<keyword evidence="2" id="KW-0282">Flagellum</keyword>
<evidence type="ECO:0000313" key="2">
    <source>
        <dbReference type="EMBL" id="SDD35929.1"/>
    </source>
</evidence>
<dbReference type="GO" id="GO:0071973">
    <property type="term" value="P:bacterial-type flagellum-dependent cell motility"/>
    <property type="evidence" value="ECO:0007669"/>
    <property type="project" value="InterPro"/>
</dbReference>
<dbReference type="InterPro" id="IPR013384">
    <property type="entry name" value="Flagell_FlgL"/>
</dbReference>
<feature type="domain" description="Flagellin N-terminal" evidence="1">
    <location>
        <begin position="10"/>
        <end position="142"/>
    </location>
</feature>
<dbReference type="Gene3D" id="1.20.1330.10">
    <property type="entry name" value="f41 fragment of flagellin, N-terminal domain"/>
    <property type="match status" value="1"/>
</dbReference>